<gene>
    <name evidence="1" type="ORF">BDN72DRAFT_966195</name>
</gene>
<evidence type="ECO:0000313" key="1">
    <source>
        <dbReference type="EMBL" id="TFK58963.1"/>
    </source>
</evidence>
<keyword evidence="2" id="KW-1185">Reference proteome</keyword>
<proteinExistence type="predicted"/>
<reference evidence="1 2" key="1">
    <citation type="journal article" date="2019" name="Nat. Ecol. Evol.">
        <title>Megaphylogeny resolves global patterns of mushroom evolution.</title>
        <authorList>
            <person name="Varga T."/>
            <person name="Krizsan K."/>
            <person name="Foldi C."/>
            <person name="Dima B."/>
            <person name="Sanchez-Garcia M."/>
            <person name="Sanchez-Ramirez S."/>
            <person name="Szollosi G.J."/>
            <person name="Szarkandi J.G."/>
            <person name="Papp V."/>
            <person name="Albert L."/>
            <person name="Andreopoulos W."/>
            <person name="Angelini C."/>
            <person name="Antonin V."/>
            <person name="Barry K.W."/>
            <person name="Bougher N.L."/>
            <person name="Buchanan P."/>
            <person name="Buyck B."/>
            <person name="Bense V."/>
            <person name="Catcheside P."/>
            <person name="Chovatia M."/>
            <person name="Cooper J."/>
            <person name="Damon W."/>
            <person name="Desjardin D."/>
            <person name="Finy P."/>
            <person name="Geml J."/>
            <person name="Haridas S."/>
            <person name="Hughes K."/>
            <person name="Justo A."/>
            <person name="Karasinski D."/>
            <person name="Kautmanova I."/>
            <person name="Kiss B."/>
            <person name="Kocsube S."/>
            <person name="Kotiranta H."/>
            <person name="LaButti K.M."/>
            <person name="Lechner B.E."/>
            <person name="Liimatainen K."/>
            <person name="Lipzen A."/>
            <person name="Lukacs Z."/>
            <person name="Mihaltcheva S."/>
            <person name="Morgado L.N."/>
            <person name="Niskanen T."/>
            <person name="Noordeloos M.E."/>
            <person name="Ohm R.A."/>
            <person name="Ortiz-Santana B."/>
            <person name="Ovrebo C."/>
            <person name="Racz N."/>
            <person name="Riley R."/>
            <person name="Savchenko A."/>
            <person name="Shiryaev A."/>
            <person name="Soop K."/>
            <person name="Spirin V."/>
            <person name="Szebenyi C."/>
            <person name="Tomsovsky M."/>
            <person name="Tulloss R.E."/>
            <person name="Uehling J."/>
            <person name="Grigoriev I.V."/>
            <person name="Vagvolgyi C."/>
            <person name="Papp T."/>
            <person name="Martin F.M."/>
            <person name="Miettinen O."/>
            <person name="Hibbett D.S."/>
            <person name="Nagy L.G."/>
        </authorList>
    </citation>
    <scope>NUCLEOTIDE SEQUENCE [LARGE SCALE GENOMIC DNA]</scope>
    <source>
        <strain evidence="1 2">NL-1719</strain>
    </source>
</reference>
<name>A0ACD3A000_9AGAR</name>
<organism evidence="1 2">
    <name type="scientific">Pluteus cervinus</name>
    <dbReference type="NCBI Taxonomy" id="181527"/>
    <lineage>
        <taxon>Eukaryota</taxon>
        <taxon>Fungi</taxon>
        <taxon>Dikarya</taxon>
        <taxon>Basidiomycota</taxon>
        <taxon>Agaricomycotina</taxon>
        <taxon>Agaricomycetes</taxon>
        <taxon>Agaricomycetidae</taxon>
        <taxon>Agaricales</taxon>
        <taxon>Pluteineae</taxon>
        <taxon>Pluteaceae</taxon>
        <taxon>Pluteus</taxon>
    </lineage>
</organism>
<accession>A0ACD3A000</accession>
<sequence>MNSVGSITLQGGAAGGNIAGTAGPPGARNAEGEGASQSCGDLRDDVTSALAKFDFDGTFAVADRFPQAPNPVLTIEGIGAIGLPLSEREAKAIIGASAQAPYGHGEETVVNTEVRNTWEIEPTKILFQNPAWKAFIQHTVVPHVWSSLGVAKACTPPRCELYKLLLYETGSHFLPHQDTQKSPGMFATVVVLLPSAYTGGQVQVSHSGETRTFDLSQNSMLNTGVLAWYTDVTHSVLPLRSGYRLALSYNLIHTSPNVPIPSLPTTDEAVIRLRRILENWKDERYQKGGDSKINLLAYLLGHQYSGIELGEQDNPFKGRDAQVVANLRPLAEELALTTMALKDYNLVPKNPFKGVDPDESEYEGYMGNGAGSLEHWYRRTVLILLHEDNAHEPLFLKDGLQEVVSPLQRMDPSNVSEDERAIARLAYKKLDPTKPNGFNLISEIILNWKDFPLWKGLCAHTGYRTEIVGIQQYFKALQLFTLEELRPILENALSKTQSLADRLSLVQGIPTSGDPAIAAWCQAEKLKALENIGTATPAAAPVLIELAKAEGISKIMEIILPQLQQRSSIFKFWKAFIEALYAARPTEPNESELAKVWQEAIQTSLTVALSQWTTENAKPRIGARTNGQQSMHQPAPHVDLRIQTGAEMIDLCLAINSSSSCSIILDQLLSTGGTTAGKFNTLFTPFAPQLVDTLAKHDISIASPPFSVFARRLVGLHLRDLLGPMGPRVMQTQLQVNCHQGCLDCSSLNRFLASTEAKFQFKAIDFDDPWNFSLCSGGSKAA</sequence>
<dbReference type="Proteomes" id="UP000308600">
    <property type="component" value="Unassembled WGS sequence"/>
</dbReference>
<protein>
    <submittedName>
        <fullName evidence="1">Uncharacterized protein</fullName>
    </submittedName>
</protein>
<evidence type="ECO:0000313" key="2">
    <source>
        <dbReference type="Proteomes" id="UP000308600"/>
    </source>
</evidence>
<dbReference type="EMBL" id="ML209125">
    <property type="protein sequence ID" value="TFK58963.1"/>
    <property type="molecule type" value="Genomic_DNA"/>
</dbReference>